<protein>
    <submittedName>
        <fullName evidence="2">Uncharacterized protein</fullName>
    </submittedName>
</protein>
<comment type="caution">
    <text evidence="2">The sequence shown here is derived from an EMBL/GenBank/DDBJ whole genome shotgun (WGS) entry which is preliminary data.</text>
</comment>
<feature type="compositionally biased region" description="Low complexity" evidence="1">
    <location>
        <begin position="78"/>
        <end position="91"/>
    </location>
</feature>
<feature type="compositionally biased region" description="Acidic residues" evidence="1">
    <location>
        <begin position="159"/>
        <end position="174"/>
    </location>
</feature>
<sequence length="174" mass="18330">MPPKPEKDQNEDNLFLLSCLHNAETPDWKEVATLNGLADTKAVPAQKHAQRKFKRIVDASGKYKLENGKVVLKDGDGTTPTVPSTPKTPAGGKKRGRTAAAVGGSAKAAKKVKKEKEQSEERVGSGDDEDGEKEKEGEMNGNGAGAGVGKAELKKEMSAEGDGEDGDGDEEEAV</sequence>
<evidence type="ECO:0000256" key="1">
    <source>
        <dbReference type="SAM" id="MobiDB-lite"/>
    </source>
</evidence>
<feature type="region of interest" description="Disordered" evidence="1">
    <location>
        <begin position="71"/>
        <end position="174"/>
    </location>
</feature>
<feature type="compositionally biased region" description="Low complexity" evidence="1">
    <location>
        <begin position="98"/>
        <end position="107"/>
    </location>
</feature>
<feature type="compositionally biased region" description="Basic and acidic residues" evidence="1">
    <location>
        <begin position="114"/>
        <end position="125"/>
    </location>
</feature>
<evidence type="ECO:0000313" key="3">
    <source>
        <dbReference type="Proteomes" id="UP001316803"/>
    </source>
</evidence>
<organism evidence="2 3">
    <name type="scientific">Knufia fluminis</name>
    <dbReference type="NCBI Taxonomy" id="191047"/>
    <lineage>
        <taxon>Eukaryota</taxon>
        <taxon>Fungi</taxon>
        <taxon>Dikarya</taxon>
        <taxon>Ascomycota</taxon>
        <taxon>Pezizomycotina</taxon>
        <taxon>Eurotiomycetes</taxon>
        <taxon>Chaetothyriomycetidae</taxon>
        <taxon>Chaetothyriales</taxon>
        <taxon>Trichomeriaceae</taxon>
        <taxon>Knufia</taxon>
    </lineage>
</organism>
<evidence type="ECO:0000313" key="2">
    <source>
        <dbReference type="EMBL" id="KAK5949002.1"/>
    </source>
</evidence>
<accession>A0AAN8EES7</accession>
<dbReference type="Proteomes" id="UP001316803">
    <property type="component" value="Unassembled WGS sequence"/>
</dbReference>
<keyword evidence="3" id="KW-1185">Reference proteome</keyword>
<reference evidence="2 3" key="1">
    <citation type="submission" date="2022-12" db="EMBL/GenBank/DDBJ databases">
        <title>Genomic features and morphological characterization of a novel Knufia sp. strain isolated from spacecraft assembly facility.</title>
        <authorList>
            <person name="Teixeira M."/>
            <person name="Chander A.M."/>
            <person name="Stajich J.E."/>
            <person name="Venkateswaran K."/>
        </authorList>
    </citation>
    <scope>NUCLEOTIDE SEQUENCE [LARGE SCALE GENOMIC DNA]</scope>
    <source>
        <strain evidence="2 3">FJI-L2-BK-P2</strain>
    </source>
</reference>
<name>A0AAN8EES7_9EURO</name>
<dbReference type="EMBL" id="JAKLMC020000040">
    <property type="protein sequence ID" value="KAK5949002.1"/>
    <property type="molecule type" value="Genomic_DNA"/>
</dbReference>
<dbReference type="AlphaFoldDB" id="A0AAN8EES7"/>
<proteinExistence type="predicted"/>
<gene>
    <name evidence="2" type="ORF">OHC33_009923</name>
</gene>